<protein>
    <submittedName>
        <fullName evidence="1">Uncharacterized protein</fullName>
    </submittedName>
</protein>
<gene>
    <name evidence="1" type="ORF">K3G42_032073</name>
</gene>
<dbReference type="EMBL" id="CM037617">
    <property type="protein sequence ID" value="KAH8006138.1"/>
    <property type="molecule type" value="Genomic_DNA"/>
</dbReference>
<sequence>MTNSLRNDGQFVKKMGVKARSKPPTSASLISWRKVSLTDRESDHGLLVTNINQTHDLLQKVKNTAMVCSGLNVTDNWMQSYSVKNLHLTMEDLMQKGSVGLDANNAEQVEFPAEAVVDFEMQLHAAIDLYDKRIQWLLHGTRKLFGILQGSRLGVLIDTSDITCGPRLLDFQKDLLHLVDEQLCHMKRLYFLSFGTTVSSLWKESRHVNVDALDAARLWLKGLKPSGGCNLLKALKKVLELKDLDSLVIIAGSCPDQSSEILSDYIQQRTLGRELLIQTVAYECSSQVPPSYDNKDLDTTLCERERAEDMLAVINKIYQRRVGRACFSLIPESSADTVPLASSLPKPPNHEGPLVIRIPDFLVKTSAEWLKTNGLKGKKLGLYQVLAPNAFSPVEEFVPILQKTVSSTVHEKVMKQLEWHDGTVKNVHVDPPILYDYQKQLTRLVRRYERRIEWLSAGSRRMWGTVCERRVVLLIDVSVANSLYIIHIQHALRLVLEDQMSSKDCFNIIAFGKDVKPWQPEMVPPHSDNLEHAWRWVLALQCEGTRNVMSAFRRAMEVDFRDKDKQESQGIYLLTTGIPDQETHAISSYMVEVCGGCDLQLHVSLFSPDDSPYDDDIPPRYTSPEETALAFKTIVQAAGGRFHWFGETGIYESDDINCILSEMENAVDYSHKCALLVESLKQRSGNQGADQLIPEEDLTVSEKEEKSRPQKLPFPKPTALTLARRIMREERDGNRNRATKALTWRPPSAKAEIPPAQPIKEFLQIGRRKKYRSKKSPEISLSLFYTGKGKKVGAVYKKYSKSTCVRESIPHVVLPQEEERCSSKEWLNKFSLKKLKLDLPRIIFGPGCLHQRQTVESLHKKVSAKYCDIFPSVEMNGNVKHLHVQPKDLEEYIEQMERVLQCYVKRMQWLLSGSRRLFGVILEANVCILIDTSGSMEPSLEQVTQELTSLIWEQLRKNQTK</sequence>
<proteinExistence type="predicted"/>
<dbReference type="Proteomes" id="UP000827872">
    <property type="component" value="Linkage Group LG04"/>
</dbReference>
<keyword evidence="2" id="KW-1185">Reference proteome</keyword>
<reference evidence="1" key="1">
    <citation type="submission" date="2021-08" db="EMBL/GenBank/DDBJ databases">
        <title>The first chromosome-level gecko genome reveals the dynamic sex chromosomes of Neotropical dwarf geckos (Sphaerodactylidae: Sphaerodactylus).</title>
        <authorList>
            <person name="Pinto B.J."/>
            <person name="Keating S.E."/>
            <person name="Gamble T."/>
        </authorList>
    </citation>
    <scope>NUCLEOTIDE SEQUENCE</scope>
    <source>
        <strain evidence="1">TG3544</strain>
    </source>
</reference>
<organism evidence="1 2">
    <name type="scientific">Sphaerodactylus townsendi</name>
    <dbReference type="NCBI Taxonomy" id="933632"/>
    <lineage>
        <taxon>Eukaryota</taxon>
        <taxon>Metazoa</taxon>
        <taxon>Chordata</taxon>
        <taxon>Craniata</taxon>
        <taxon>Vertebrata</taxon>
        <taxon>Euteleostomi</taxon>
        <taxon>Lepidosauria</taxon>
        <taxon>Squamata</taxon>
        <taxon>Bifurcata</taxon>
        <taxon>Gekkota</taxon>
        <taxon>Sphaerodactylidae</taxon>
        <taxon>Sphaerodactylus</taxon>
    </lineage>
</organism>
<evidence type="ECO:0000313" key="2">
    <source>
        <dbReference type="Proteomes" id="UP000827872"/>
    </source>
</evidence>
<accession>A0ACB8FL74</accession>
<comment type="caution">
    <text evidence="1">The sequence shown here is derived from an EMBL/GenBank/DDBJ whole genome shotgun (WGS) entry which is preliminary data.</text>
</comment>
<evidence type="ECO:0000313" key="1">
    <source>
        <dbReference type="EMBL" id="KAH8006138.1"/>
    </source>
</evidence>
<name>A0ACB8FL74_9SAUR</name>